<dbReference type="EMBL" id="JABTXI010000001">
    <property type="protein sequence ID" value="MBY3589095.1"/>
    <property type="molecule type" value="Genomic_DNA"/>
</dbReference>
<reference evidence="1 2" key="1">
    <citation type="submission" date="2020-06" db="EMBL/GenBank/DDBJ databases">
        <title>Global-level population genomics: horizontal gene transfer, symbiosis and evolution in Rhizobia.</title>
        <authorList>
            <person name="Gai Y."/>
        </authorList>
    </citation>
    <scope>NUCLEOTIDE SEQUENCE [LARGE SCALE GENOMIC DNA]</scope>
    <source>
        <strain evidence="1 2">PLR6_1b</strain>
    </source>
</reference>
<comment type="caution">
    <text evidence="1">The sequence shown here is derived from an EMBL/GenBank/DDBJ whole genome shotgun (WGS) entry which is preliminary data.</text>
</comment>
<sequence length="67" mass="7282">MDRFRYLAVVQLLRQFGKKSVPGEIHLNEVYGNGDGAAPFDAVDIKLFLAAPLPNGVGDDGYFAVVE</sequence>
<gene>
    <name evidence="1" type="ORF">HJA87_04230</name>
</gene>
<protein>
    <submittedName>
        <fullName evidence="1">Uncharacterized protein</fullName>
    </submittedName>
</protein>
<evidence type="ECO:0000313" key="1">
    <source>
        <dbReference type="EMBL" id="MBY3589095.1"/>
    </source>
</evidence>
<organism evidence="1 2">
    <name type="scientific">Rhizobium bangladeshense</name>
    <dbReference type="NCBI Taxonomy" id="1138189"/>
    <lineage>
        <taxon>Bacteria</taxon>
        <taxon>Pseudomonadati</taxon>
        <taxon>Pseudomonadota</taxon>
        <taxon>Alphaproteobacteria</taxon>
        <taxon>Hyphomicrobiales</taxon>
        <taxon>Rhizobiaceae</taxon>
        <taxon>Rhizobium/Agrobacterium group</taxon>
        <taxon>Rhizobium</taxon>
    </lineage>
</organism>
<dbReference type="Proteomes" id="UP000720124">
    <property type="component" value="Unassembled WGS sequence"/>
</dbReference>
<accession>A0ABS7LCB0</accession>
<evidence type="ECO:0000313" key="2">
    <source>
        <dbReference type="Proteomes" id="UP000720124"/>
    </source>
</evidence>
<keyword evidence="2" id="KW-1185">Reference proteome</keyword>
<name>A0ABS7LCB0_9HYPH</name>
<proteinExistence type="predicted"/>